<feature type="region of interest" description="Disordered" evidence="1">
    <location>
        <begin position="468"/>
        <end position="489"/>
    </location>
</feature>
<evidence type="ECO:0000256" key="3">
    <source>
        <dbReference type="SAM" id="SignalP"/>
    </source>
</evidence>
<feature type="domain" description="Glycosyl hydrolase family 92" evidence="4">
    <location>
        <begin position="305"/>
        <end position="782"/>
    </location>
</feature>
<evidence type="ECO:0000256" key="1">
    <source>
        <dbReference type="SAM" id="MobiDB-lite"/>
    </source>
</evidence>
<dbReference type="GO" id="GO:0030246">
    <property type="term" value="F:carbohydrate binding"/>
    <property type="evidence" value="ECO:0007669"/>
    <property type="project" value="InterPro"/>
</dbReference>
<dbReference type="GO" id="GO:0006516">
    <property type="term" value="P:glycoprotein catabolic process"/>
    <property type="evidence" value="ECO:0007669"/>
    <property type="project" value="TreeGrafter"/>
</dbReference>
<dbReference type="Gene3D" id="1.20.1050.60">
    <property type="entry name" value="alpha-1,2-mannosidase"/>
    <property type="match status" value="1"/>
</dbReference>
<keyword evidence="2" id="KW-0812">Transmembrane</keyword>
<dbReference type="AlphaFoldDB" id="U4L208"/>
<dbReference type="PANTHER" id="PTHR12143">
    <property type="entry name" value="PEPTIDE N-GLYCANASE PNGASE -RELATED"/>
    <property type="match status" value="1"/>
</dbReference>
<dbReference type="GO" id="GO:0005829">
    <property type="term" value="C:cytosol"/>
    <property type="evidence" value="ECO:0007669"/>
    <property type="project" value="TreeGrafter"/>
</dbReference>
<evidence type="ECO:0000313" key="6">
    <source>
        <dbReference type="EMBL" id="CCX06293.1"/>
    </source>
</evidence>
<dbReference type="NCBIfam" id="TIGR01180">
    <property type="entry name" value="aman2_put"/>
    <property type="match status" value="1"/>
</dbReference>
<evidence type="ECO:0000259" key="4">
    <source>
        <dbReference type="Pfam" id="PF07971"/>
    </source>
</evidence>
<dbReference type="Proteomes" id="UP000018144">
    <property type="component" value="Unassembled WGS sequence"/>
</dbReference>
<proteinExistence type="predicted"/>
<keyword evidence="3" id="KW-0732">Signal</keyword>
<dbReference type="InterPro" id="IPR008928">
    <property type="entry name" value="6-hairpin_glycosidase_sf"/>
</dbReference>
<dbReference type="EMBL" id="HF935285">
    <property type="protein sequence ID" value="CCX06293.1"/>
    <property type="molecule type" value="Genomic_DNA"/>
</dbReference>
<gene>
    <name evidence="6" type="ORF">PCON_05880</name>
</gene>
<keyword evidence="6" id="KW-0326">Glycosidase</keyword>
<sequence length="798" mass="89191">MFRYAILLVPMLCIVWLLFWLVIYEPGVVAIGPHVDYVKPFMGAEGGGNMFPGVTLPFGVVKLGIDLQPPRGAGDPYSGYHAHGNITGFSMMHESGTGGAPKYGVVSQLPIVGDIENPLLNYAKPRSAPDEAKLGWYKAHLADDVTVELAASRHSGMIRHSFPADSRPKNVLVDVSHFLPSFRGMGIEQHYVEGAIKVHDDGSYTGSGVYNGGWNRGINWRIYFCGKFSSKPTAKTFSGTDEHLDTFDDAQEVTGSKRLGALFTFTPPGTDSGQLRKRSPWSAKREESRFTVESKVGISWMSEEKACSFVDDEIPSGMSPFDQLVEIARSTWDREVLSKVETTETNKAMLEILYSSLYGMFLLPSDRTGENPNWDSTEPYYDDIFTLWDIFRSHTPLFHILQPKRYTDFIRSLVDTWRFDGWLPDGRSSNFNGRIQGGTNADNVLADARVKGVRGVNWDDAYAAMVNNAENVPPNNNDPQAKDSSTKEGRGAIASWKAHGYITSNYSRSVSRASEYASNDFCVGQMAKSLGKMDDYEKYTNRSKFWRNHWDTRMSVYGFNGFLSPINEDGNFPATPQDPLSCNGCYWADPYYQAFPFEYSFGAHHDMKTMITYMGGDDKFISRLEKLFEPNANPGGDPKFGKTIFNPGNEPSFASPYLFNFVPGNQWRSVKTARHIAKAYYNSGKTGLPGNSDAGAMQSWLLWAYFGLYPITGTTTFLIGAPMIPQFKIKLGEGRVFEVNATGGLDGYVQSLKVNGRDWNKGWVEWKDVFENGGKMEFVMGPDKTKWDTGDRPLWDLV</sequence>
<dbReference type="InterPro" id="IPR014718">
    <property type="entry name" value="GH-type_carb-bd"/>
</dbReference>
<name>U4L208_PYROM</name>
<dbReference type="InterPro" id="IPR005887">
    <property type="entry name" value="GH92_a_mannosidase_put"/>
</dbReference>
<reference evidence="6 7" key="1">
    <citation type="journal article" date="2013" name="PLoS Genet.">
        <title>The genome and development-dependent transcriptomes of Pyronema confluens: a window into fungal evolution.</title>
        <authorList>
            <person name="Traeger S."/>
            <person name="Altegoer F."/>
            <person name="Freitag M."/>
            <person name="Gabaldon T."/>
            <person name="Kempken F."/>
            <person name="Kumar A."/>
            <person name="Marcet-Houben M."/>
            <person name="Poggeler S."/>
            <person name="Stajich J.E."/>
            <person name="Nowrousian M."/>
        </authorList>
    </citation>
    <scope>NUCLEOTIDE SEQUENCE [LARGE SCALE GENOMIC DNA]</scope>
    <source>
        <strain evidence="7">CBS 100304</strain>
        <tissue evidence="6">Vegetative mycelium</tissue>
    </source>
</reference>
<dbReference type="GO" id="GO:0016798">
    <property type="term" value="F:hydrolase activity, acting on glycosyl bonds"/>
    <property type="evidence" value="ECO:0007669"/>
    <property type="project" value="UniProtKB-KW"/>
</dbReference>
<dbReference type="OrthoDB" id="449263at2759"/>
<feature type="signal peptide" evidence="3">
    <location>
        <begin position="1"/>
        <end position="30"/>
    </location>
</feature>
<dbReference type="FunFam" id="1.20.1050.60:FF:000002">
    <property type="entry name" value="Glycosyl hydrolase family 92"/>
    <property type="match status" value="1"/>
</dbReference>
<feature type="chain" id="PRO_5004651837" evidence="3">
    <location>
        <begin position="31"/>
        <end position="798"/>
    </location>
</feature>
<dbReference type="PANTHER" id="PTHR12143:SF38">
    <property type="entry name" value="ALPHA-1,2-MANNOSIDASE FAMILY PROTEIN (AFU_ORTHOLOGUE AFUA_5G10520)"/>
    <property type="match status" value="1"/>
</dbReference>
<dbReference type="Gene3D" id="2.70.98.10">
    <property type="match status" value="1"/>
</dbReference>
<feature type="domain" description="Glycosyl hydrolase family 92 N-terminal" evidence="5">
    <location>
        <begin position="37"/>
        <end position="269"/>
    </location>
</feature>
<organism evidence="6 7">
    <name type="scientific">Pyronema omphalodes (strain CBS 100304)</name>
    <name type="common">Pyronema confluens</name>
    <dbReference type="NCBI Taxonomy" id="1076935"/>
    <lineage>
        <taxon>Eukaryota</taxon>
        <taxon>Fungi</taxon>
        <taxon>Dikarya</taxon>
        <taxon>Ascomycota</taxon>
        <taxon>Pezizomycotina</taxon>
        <taxon>Pezizomycetes</taxon>
        <taxon>Pezizales</taxon>
        <taxon>Pyronemataceae</taxon>
        <taxon>Pyronema</taxon>
    </lineage>
</organism>
<dbReference type="Gene3D" id="1.20.1610.10">
    <property type="entry name" value="alpha-1,2-mannosidases domains"/>
    <property type="match status" value="1"/>
</dbReference>
<dbReference type="GO" id="GO:0005634">
    <property type="term" value="C:nucleus"/>
    <property type="evidence" value="ECO:0007669"/>
    <property type="project" value="TreeGrafter"/>
</dbReference>
<evidence type="ECO:0000256" key="2">
    <source>
        <dbReference type="SAM" id="Phobius"/>
    </source>
</evidence>
<dbReference type="InterPro" id="IPR041371">
    <property type="entry name" value="GH92_N"/>
</dbReference>
<evidence type="ECO:0000259" key="5">
    <source>
        <dbReference type="Pfam" id="PF17678"/>
    </source>
</evidence>
<keyword evidence="2" id="KW-0472">Membrane</keyword>
<dbReference type="eggNOG" id="ENOG502QR5Q">
    <property type="taxonomic scope" value="Eukaryota"/>
</dbReference>
<accession>U4L208</accession>
<dbReference type="FunFam" id="2.70.98.10:FF:000028">
    <property type="entry name" value="Alpha-1,2-mannosidase family protein (AFU_orthologue AFUA_5G10520)"/>
    <property type="match status" value="1"/>
</dbReference>
<dbReference type="Gene3D" id="3.30.2080.10">
    <property type="entry name" value="GH92 mannosidase domain"/>
    <property type="match status" value="1"/>
</dbReference>
<dbReference type="Pfam" id="PF07971">
    <property type="entry name" value="Glyco_hydro_92"/>
    <property type="match status" value="1"/>
</dbReference>
<feature type="compositionally biased region" description="Basic and acidic residues" evidence="1">
    <location>
        <begin position="480"/>
        <end position="489"/>
    </location>
</feature>
<keyword evidence="7" id="KW-1185">Reference proteome</keyword>
<dbReference type="Pfam" id="PF17678">
    <property type="entry name" value="Glyco_hydro_92N"/>
    <property type="match status" value="1"/>
</dbReference>
<feature type="compositionally biased region" description="Low complexity" evidence="1">
    <location>
        <begin position="468"/>
        <end position="477"/>
    </location>
</feature>
<protein>
    <submittedName>
        <fullName evidence="6">Similar to Uncharacterized glycosidase Rv0584 acc. no. O86365</fullName>
    </submittedName>
</protein>
<evidence type="ECO:0000313" key="7">
    <source>
        <dbReference type="Proteomes" id="UP000018144"/>
    </source>
</evidence>
<dbReference type="GO" id="GO:0000224">
    <property type="term" value="F:peptide-N4-(N-acetyl-beta-glucosaminyl)asparagine amidase activity"/>
    <property type="evidence" value="ECO:0007669"/>
    <property type="project" value="TreeGrafter"/>
</dbReference>
<keyword evidence="6" id="KW-0378">Hydrolase</keyword>
<dbReference type="OMA" id="YTSLYFM"/>
<dbReference type="SUPFAM" id="SSF48208">
    <property type="entry name" value="Six-hairpin glycosidases"/>
    <property type="match status" value="1"/>
</dbReference>
<dbReference type="GO" id="GO:0005975">
    <property type="term" value="P:carbohydrate metabolic process"/>
    <property type="evidence" value="ECO:0007669"/>
    <property type="project" value="InterPro"/>
</dbReference>
<feature type="transmembrane region" description="Helical" evidence="2">
    <location>
        <begin position="700"/>
        <end position="721"/>
    </location>
</feature>
<dbReference type="STRING" id="1076935.U4L208"/>
<dbReference type="InterPro" id="IPR012939">
    <property type="entry name" value="Glyco_hydro_92"/>
</dbReference>
<keyword evidence="2" id="KW-1133">Transmembrane helix</keyword>
<dbReference type="InterPro" id="IPR050883">
    <property type="entry name" value="PNGase"/>
</dbReference>